<dbReference type="Proteomes" id="UP001163223">
    <property type="component" value="Chromosome"/>
</dbReference>
<proteinExistence type="predicted"/>
<dbReference type="EMBL" id="CP113520">
    <property type="protein sequence ID" value="WAJ26847.1"/>
    <property type="molecule type" value="Genomic_DNA"/>
</dbReference>
<sequence length="327" mass="31264">MGRNAPLAPAPRAPERANGPGSNGYFRRDIIRRPGTYTWKAEKAGKIKIQGLGAGSGADGDYPGASAAFGEKTLTVAIGDTLTIVIGDGGAGKSPDNSGVRASAGGSTSISGTPVGGSPLVLVGAQGPAWSTVSSVLTSNPVAGTATGPWDKSFPGAVPAGRGRGSPSSGSPFGPGYNSGGAGGAGWGGGSDSIAGASSHHPLPSSSQNVPPGLTAISIGNVLSSTSFNLTSPRSVKLWDLADADSAGGEYLSAGSNAAALPAGPGAGGAGGSNSPASISVLGGGTGYTNMTARPHDSGYGAGGGASGGQGGKGGEAIVFIFWDEAA</sequence>
<gene>
    <name evidence="1" type="ORF">OXU80_18530</name>
</gene>
<accession>A0ACD4NJ25</accession>
<reference evidence="1" key="1">
    <citation type="submission" date="2022-11" db="EMBL/GenBank/DDBJ databases">
        <title>beta-Carotene-producing bacterium, Jeongeuplla avenae sp. nov., alleviates the salt stress of Arabidopsis seedlings.</title>
        <authorList>
            <person name="Jiang L."/>
            <person name="Lee J."/>
        </authorList>
    </citation>
    <scope>NUCLEOTIDE SEQUENCE</scope>
    <source>
        <strain evidence="1">DY_R2A_6</strain>
    </source>
</reference>
<organism evidence="1 2">
    <name type="scientific">Antarcticirhabdus aurantiaca</name>
    <dbReference type="NCBI Taxonomy" id="2606717"/>
    <lineage>
        <taxon>Bacteria</taxon>
        <taxon>Pseudomonadati</taxon>
        <taxon>Pseudomonadota</taxon>
        <taxon>Alphaproteobacteria</taxon>
        <taxon>Hyphomicrobiales</taxon>
        <taxon>Aurantimonadaceae</taxon>
        <taxon>Antarcticirhabdus</taxon>
    </lineage>
</organism>
<protein>
    <submittedName>
        <fullName evidence="1">Uncharacterized protein</fullName>
    </submittedName>
</protein>
<evidence type="ECO:0000313" key="2">
    <source>
        <dbReference type="Proteomes" id="UP001163223"/>
    </source>
</evidence>
<evidence type="ECO:0000313" key="1">
    <source>
        <dbReference type="EMBL" id="WAJ26847.1"/>
    </source>
</evidence>
<keyword evidence="2" id="KW-1185">Reference proteome</keyword>
<name>A0ACD4NJ25_9HYPH</name>